<feature type="compositionally biased region" description="Low complexity" evidence="1">
    <location>
        <begin position="74"/>
        <end position="103"/>
    </location>
</feature>
<proteinExistence type="predicted"/>
<dbReference type="InterPro" id="IPR040015">
    <property type="entry name" value="UBL3-like"/>
</dbReference>
<feature type="region of interest" description="Disordered" evidence="1">
    <location>
        <begin position="1"/>
        <end position="133"/>
    </location>
</feature>
<dbReference type="PANTHER" id="PTHR13169:SF0">
    <property type="entry name" value="UBIQUITIN-LIKE PROTEIN 3"/>
    <property type="match status" value="1"/>
</dbReference>
<dbReference type="SUPFAM" id="SSF54236">
    <property type="entry name" value="Ubiquitin-like"/>
    <property type="match status" value="1"/>
</dbReference>
<feature type="region of interest" description="Disordered" evidence="1">
    <location>
        <begin position="265"/>
        <end position="285"/>
    </location>
</feature>
<keyword evidence="3" id="KW-1185">Reference proteome</keyword>
<feature type="compositionally biased region" description="Basic and acidic residues" evidence="1">
    <location>
        <begin position="484"/>
        <end position="496"/>
    </location>
</feature>
<dbReference type="AlphaFoldDB" id="A0AAN6LWV6"/>
<feature type="compositionally biased region" description="Polar residues" evidence="1">
    <location>
        <begin position="610"/>
        <end position="621"/>
    </location>
</feature>
<protein>
    <recommendedName>
        <fullName evidence="4">Ubiquitin-like domain-containing protein</fullName>
    </recommendedName>
</protein>
<gene>
    <name evidence="2" type="ORF">GRF29_106g494807</name>
</gene>
<evidence type="ECO:0000313" key="3">
    <source>
        <dbReference type="Proteomes" id="UP001280581"/>
    </source>
</evidence>
<sequence length="656" mass="73080">MASPSDTPSAARPSSGLPPSSAHPTPVEMTSLPAATNTEPVAATSASARTTDTPAVTAPETQTAPAQEMPPPSQQQQQQQQQQQPQQEESIEPSAPTDAATAKPAPPVDLSRSETEAIGPSTDTPAANPDSSNGPVVVIMLLLTTGARHPYKIDERYLKKRNVTVENMDPYNISVYTLKELIWRDWREGECILHISIRLIHFGRMLDDKSPLKDCRFQTEAPNVVHMTVKPQEIVDEEDAKTGKGGKTRDGDEETATMVLRDEDMPPETFTENPEPSDVDAYNSTAPRFDASRLPQPIPILGPFLGFSSSVIRFKTERTIKFAEQKFFRSLSAEEAQALAGHLYKLEQTKSYFTTAGAGFGVWRWYNTFESNRYPLYKPKPGDWKPNKFLFFQGNAAHYARHSWRGFVWVYVAGQLGKLLGQIIAQPIAANDAQNDPILAQFTADLRDSVAAETMRAKNKAALPDGDERKAAWEEWRKARKIERKPQPGEGDRYSPADDDMSPTAGNEPWPSFSDNASGNEPFPSDPVSDAQPRQESMKGPSPLSRRPSRRDDEHSASPTRGVQQEEAQNQSKSGESAWDRLRRGGAPPPQRLPSSMNRRQPPHQEHGEGSTSGDSFTSMDSDWERNRDRESAQREFDARIEQERQGKDFNDEKRW</sequence>
<dbReference type="EMBL" id="WVTA01000010">
    <property type="protein sequence ID" value="KAK3203740.1"/>
    <property type="molecule type" value="Genomic_DNA"/>
</dbReference>
<dbReference type="Gene3D" id="3.10.20.90">
    <property type="entry name" value="Phosphatidylinositol 3-kinase Catalytic Subunit, Chain A, domain 1"/>
    <property type="match status" value="1"/>
</dbReference>
<evidence type="ECO:0000313" key="2">
    <source>
        <dbReference type="EMBL" id="KAK3203740.1"/>
    </source>
</evidence>
<feature type="region of interest" description="Disordered" evidence="1">
    <location>
        <begin position="478"/>
        <end position="656"/>
    </location>
</feature>
<dbReference type="PANTHER" id="PTHR13169">
    <property type="entry name" value="UBIQUITIN-LIKE PROTEIN 3 HCG-1 PROTEIN"/>
    <property type="match status" value="1"/>
</dbReference>
<feature type="compositionally biased region" description="Low complexity" evidence="1">
    <location>
        <begin position="42"/>
        <end position="55"/>
    </location>
</feature>
<organism evidence="2 3">
    <name type="scientific">Pseudopithomyces chartarum</name>
    <dbReference type="NCBI Taxonomy" id="1892770"/>
    <lineage>
        <taxon>Eukaryota</taxon>
        <taxon>Fungi</taxon>
        <taxon>Dikarya</taxon>
        <taxon>Ascomycota</taxon>
        <taxon>Pezizomycotina</taxon>
        <taxon>Dothideomycetes</taxon>
        <taxon>Pleosporomycetidae</taxon>
        <taxon>Pleosporales</taxon>
        <taxon>Massarineae</taxon>
        <taxon>Didymosphaeriaceae</taxon>
        <taxon>Pseudopithomyces</taxon>
    </lineage>
</organism>
<accession>A0AAN6LWV6</accession>
<evidence type="ECO:0008006" key="4">
    <source>
        <dbReference type="Google" id="ProtNLM"/>
    </source>
</evidence>
<feature type="compositionally biased region" description="Basic and acidic residues" evidence="1">
    <location>
        <begin position="623"/>
        <end position="656"/>
    </location>
</feature>
<feature type="compositionally biased region" description="Polar residues" evidence="1">
    <location>
        <begin position="121"/>
        <end position="133"/>
    </location>
</feature>
<comment type="caution">
    <text evidence="2">The sequence shown here is derived from an EMBL/GenBank/DDBJ whole genome shotgun (WGS) entry which is preliminary data.</text>
</comment>
<reference evidence="2 3" key="1">
    <citation type="submission" date="2021-02" db="EMBL/GenBank/DDBJ databases">
        <title>Genome assembly of Pseudopithomyces chartarum.</title>
        <authorList>
            <person name="Jauregui R."/>
            <person name="Singh J."/>
            <person name="Voisey C."/>
        </authorList>
    </citation>
    <scope>NUCLEOTIDE SEQUENCE [LARGE SCALE GENOMIC DNA]</scope>
    <source>
        <strain evidence="2 3">AGR01</strain>
    </source>
</reference>
<dbReference type="Proteomes" id="UP001280581">
    <property type="component" value="Unassembled WGS sequence"/>
</dbReference>
<name>A0AAN6LWV6_9PLEO</name>
<feature type="compositionally biased region" description="Polar residues" evidence="1">
    <location>
        <begin position="557"/>
        <end position="575"/>
    </location>
</feature>
<dbReference type="InterPro" id="IPR029071">
    <property type="entry name" value="Ubiquitin-like_domsf"/>
</dbReference>
<evidence type="ECO:0000256" key="1">
    <source>
        <dbReference type="SAM" id="MobiDB-lite"/>
    </source>
</evidence>